<reference evidence="11 12" key="1">
    <citation type="submission" date="2016-02" db="EMBL/GenBank/DDBJ databases">
        <title>Draft genome sequence of Hydrogenophaga sp. LPB0072.</title>
        <authorList>
            <person name="Shin S.-K."/>
            <person name="Yi H."/>
        </authorList>
    </citation>
    <scope>NUCLEOTIDE SEQUENCE [LARGE SCALE GENOMIC DNA]</scope>
    <source>
        <strain evidence="11 12">LPB0072</strain>
    </source>
</reference>
<feature type="transmembrane region" description="Helical" evidence="9">
    <location>
        <begin position="307"/>
        <end position="332"/>
    </location>
</feature>
<evidence type="ECO:0000256" key="9">
    <source>
        <dbReference type="SAM" id="Phobius"/>
    </source>
</evidence>
<feature type="transmembrane region" description="Helical" evidence="9">
    <location>
        <begin position="218"/>
        <end position="239"/>
    </location>
</feature>
<dbReference type="InterPro" id="IPR002657">
    <property type="entry name" value="BilAc:Na_symport/Acr3"/>
</dbReference>
<keyword evidence="3 8" id="KW-0813">Transport</keyword>
<dbReference type="RefSeq" id="WP_066085372.1">
    <property type="nucleotide sequence ID" value="NZ_CP017476.1"/>
</dbReference>
<evidence type="ECO:0000313" key="11">
    <source>
        <dbReference type="EMBL" id="OAD43529.1"/>
    </source>
</evidence>
<gene>
    <name evidence="10" type="ORF">LPB072_18030</name>
    <name evidence="11" type="ORF">LPB72_03005</name>
</gene>
<dbReference type="PIRSF" id="PIRSF005508">
    <property type="entry name" value="Acr3"/>
    <property type="match status" value="1"/>
</dbReference>
<feature type="transmembrane region" description="Helical" evidence="9">
    <location>
        <begin position="75"/>
        <end position="102"/>
    </location>
</feature>
<evidence type="ECO:0000256" key="7">
    <source>
        <dbReference type="ARBA" id="ARBA00023136"/>
    </source>
</evidence>
<evidence type="ECO:0000313" key="10">
    <source>
        <dbReference type="EMBL" id="AOW14448.1"/>
    </source>
</evidence>
<evidence type="ECO:0000256" key="4">
    <source>
        <dbReference type="ARBA" id="ARBA00022475"/>
    </source>
</evidence>
<keyword evidence="4 8" id="KW-1003">Cell membrane</keyword>
<feature type="transmembrane region" description="Helical" evidence="9">
    <location>
        <begin position="179"/>
        <end position="197"/>
    </location>
</feature>
<dbReference type="InterPro" id="IPR004706">
    <property type="entry name" value="Arsenical-R_Acr3"/>
</dbReference>
<dbReference type="EMBL" id="CP017476">
    <property type="protein sequence ID" value="AOW14448.1"/>
    <property type="molecule type" value="Genomic_DNA"/>
</dbReference>
<dbReference type="AlphaFoldDB" id="A0A167ISJ4"/>
<reference evidence="10 13" key="2">
    <citation type="submission" date="2016-10" db="EMBL/GenBank/DDBJ databases">
        <title>Hydorgenophaga sp. LPB0072 isolated from gastropod.</title>
        <authorList>
            <person name="Kim E."/>
            <person name="Yi H."/>
        </authorList>
    </citation>
    <scope>NUCLEOTIDE SEQUENCE [LARGE SCALE GENOMIC DNA]</scope>
    <source>
        <strain evidence="10 13">LPB0072</strain>
    </source>
</reference>
<sequence>MGLFERYLTVWVALGIAAGVGLGLVLPGVFQAVASLEIAQVNLVVAVFIWVMIYPMMIQIDWHAVKDVGKKPQGLVLTLVVNWLIKPFTMAALGVLFFKYVFAGWVDPQSANEYIAGMILLGVAPCTAMVFVWSQLVKGDANYTLVQVSINDLIMVVAFAPIAAFLLGMTNVTVPWETLVLSTILYVVLPLLAGMATRQMLQKRSAHAVGDFVARLKPWSVVGLIATVVLLFGFQARTIVDQPGVIALIAVPLILQSYGIFFIAWWGAKLLKLPHEIAGPACLIGTSNFFELAVAVAISLFGLNSGAALATVVGVLVEVPVMLSLVAIVNAWRPTSLPTP</sequence>
<comment type="subcellular location">
    <subcellularLocation>
        <location evidence="1 8">Cell membrane</location>
        <topology evidence="1 8">Multi-pass membrane protein</topology>
    </subcellularLocation>
</comment>
<evidence type="ECO:0000313" key="13">
    <source>
        <dbReference type="Proteomes" id="UP000185680"/>
    </source>
</evidence>
<dbReference type="GO" id="GO:0005886">
    <property type="term" value="C:plasma membrane"/>
    <property type="evidence" value="ECO:0007669"/>
    <property type="project" value="UniProtKB-SubCell"/>
</dbReference>
<feature type="transmembrane region" description="Helical" evidence="9">
    <location>
        <begin position="145"/>
        <end position="167"/>
    </location>
</feature>
<feature type="transmembrane region" description="Helical" evidence="9">
    <location>
        <begin position="32"/>
        <end position="54"/>
    </location>
</feature>
<feature type="transmembrane region" description="Helical" evidence="9">
    <location>
        <begin position="114"/>
        <end position="133"/>
    </location>
</feature>
<evidence type="ECO:0000256" key="5">
    <source>
        <dbReference type="ARBA" id="ARBA00022692"/>
    </source>
</evidence>
<dbReference type="InterPro" id="IPR038770">
    <property type="entry name" value="Na+/solute_symporter_sf"/>
</dbReference>
<keyword evidence="7 8" id="KW-0472">Membrane</keyword>
<keyword evidence="6 8" id="KW-1133">Transmembrane helix</keyword>
<proteinExistence type="inferred from homology"/>
<dbReference type="NCBIfam" id="TIGR00832">
    <property type="entry name" value="acr3"/>
    <property type="match status" value="1"/>
</dbReference>
<keyword evidence="12" id="KW-1185">Reference proteome</keyword>
<dbReference type="Pfam" id="PF01758">
    <property type="entry name" value="SBF"/>
    <property type="match status" value="1"/>
</dbReference>
<dbReference type="GO" id="GO:0015104">
    <property type="term" value="F:antimonite transmembrane transporter activity"/>
    <property type="evidence" value="ECO:0007669"/>
    <property type="project" value="TreeGrafter"/>
</dbReference>
<organism evidence="10 13">
    <name type="scientific">Hydrogenophaga crassostreae</name>
    <dbReference type="NCBI Taxonomy" id="1763535"/>
    <lineage>
        <taxon>Bacteria</taxon>
        <taxon>Pseudomonadati</taxon>
        <taxon>Pseudomonadota</taxon>
        <taxon>Betaproteobacteria</taxon>
        <taxon>Burkholderiales</taxon>
        <taxon>Comamonadaceae</taxon>
        <taxon>Hydrogenophaga</taxon>
    </lineage>
</organism>
<dbReference type="PANTHER" id="PTHR43057">
    <property type="entry name" value="ARSENITE EFFLUX TRANSPORTER"/>
    <property type="match status" value="1"/>
</dbReference>
<name>A0A167ISJ4_9BURK</name>
<dbReference type="Gene3D" id="1.20.1530.20">
    <property type="match status" value="1"/>
</dbReference>
<evidence type="ECO:0000313" key="12">
    <source>
        <dbReference type="Proteomes" id="UP000185657"/>
    </source>
</evidence>
<dbReference type="KEGG" id="hyl:LPB072_18030"/>
<comment type="similarity">
    <text evidence="2 8">Belongs to the arsenical resistance-3 (ACR3) (TC 2.A.59) family.</text>
</comment>
<evidence type="ECO:0000256" key="2">
    <source>
        <dbReference type="ARBA" id="ARBA00010110"/>
    </source>
</evidence>
<dbReference type="EMBL" id="LVWD01000003">
    <property type="protein sequence ID" value="OAD43529.1"/>
    <property type="molecule type" value="Genomic_DNA"/>
</dbReference>
<dbReference type="Proteomes" id="UP000185680">
    <property type="component" value="Chromosome"/>
</dbReference>
<dbReference type="STRING" id="1763535.LPB072_18030"/>
<dbReference type="GO" id="GO:0015297">
    <property type="term" value="F:antiporter activity"/>
    <property type="evidence" value="ECO:0007669"/>
    <property type="project" value="UniProtKB-UniRule"/>
</dbReference>
<feature type="transmembrane region" description="Helical" evidence="9">
    <location>
        <begin position="277"/>
        <end position="301"/>
    </location>
</feature>
<dbReference type="GO" id="GO:0015105">
    <property type="term" value="F:arsenite transmembrane transporter activity"/>
    <property type="evidence" value="ECO:0007669"/>
    <property type="project" value="TreeGrafter"/>
</dbReference>
<dbReference type="PANTHER" id="PTHR43057:SF1">
    <property type="entry name" value="ARSENICAL-RESISTANCE PROTEIN 3"/>
    <property type="match status" value="1"/>
</dbReference>
<evidence type="ECO:0000256" key="1">
    <source>
        <dbReference type="ARBA" id="ARBA00004651"/>
    </source>
</evidence>
<keyword evidence="5 8" id="KW-0812">Transmembrane</keyword>
<dbReference type="OrthoDB" id="5290400at2"/>
<feature type="transmembrane region" description="Helical" evidence="9">
    <location>
        <begin position="7"/>
        <end position="26"/>
    </location>
</feature>
<protein>
    <submittedName>
        <fullName evidence="10">Arsenical-resistance protein</fullName>
    </submittedName>
</protein>
<evidence type="ECO:0000256" key="8">
    <source>
        <dbReference type="PIRNR" id="PIRNR005508"/>
    </source>
</evidence>
<evidence type="ECO:0000256" key="3">
    <source>
        <dbReference type="ARBA" id="ARBA00022448"/>
    </source>
</evidence>
<feature type="transmembrane region" description="Helical" evidence="9">
    <location>
        <begin position="245"/>
        <end position="265"/>
    </location>
</feature>
<accession>A0A167ISJ4</accession>
<evidence type="ECO:0000256" key="6">
    <source>
        <dbReference type="ARBA" id="ARBA00022989"/>
    </source>
</evidence>
<dbReference type="Proteomes" id="UP000185657">
    <property type="component" value="Unassembled WGS sequence"/>
</dbReference>